<organism evidence="1 2">
    <name type="scientific">Austropuccinia psidii MF-1</name>
    <dbReference type="NCBI Taxonomy" id="1389203"/>
    <lineage>
        <taxon>Eukaryota</taxon>
        <taxon>Fungi</taxon>
        <taxon>Dikarya</taxon>
        <taxon>Basidiomycota</taxon>
        <taxon>Pucciniomycotina</taxon>
        <taxon>Pucciniomycetes</taxon>
        <taxon>Pucciniales</taxon>
        <taxon>Sphaerophragmiaceae</taxon>
        <taxon>Austropuccinia</taxon>
    </lineage>
</organism>
<dbReference type="EMBL" id="AVOT02100456">
    <property type="protein sequence ID" value="MBW0577371.1"/>
    <property type="molecule type" value="Genomic_DNA"/>
</dbReference>
<evidence type="ECO:0008006" key="3">
    <source>
        <dbReference type="Google" id="ProtNLM"/>
    </source>
</evidence>
<reference evidence="1" key="1">
    <citation type="submission" date="2021-03" db="EMBL/GenBank/DDBJ databases">
        <title>Draft genome sequence of rust myrtle Austropuccinia psidii MF-1, a brazilian biotype.</title>
        <authorList>
            <person name="Quecine M.C."/>
            <person name="Pachon D.M.R."/>
            <person name="Bonatelli M.L."/>
            <person name="Correr F.H."/>
            <person name="Franceschini L.M."/>
            <person name="Leite T.F."/>
            <person name="Margarido G.R.A."/>
            <person name="Almeida C.A."/>
            <person name="Ferrarezi J.A."/>
            <person name="Labate C.A."/>
        </authorList>
    </citation>
    <scope>NUCLEOTIDE SEQUENCE</scope>
    <source>
        <strain evidence="1">MF-1</strain>
    </source>
</reference>
<dbReference type="OrthoDB" id="3686619at2759"/>
<accession>A0A9Q3PXM5</accession>
<proteinExistence type="predicted"/>
<name>A0A9Q3PXM5_9BASI</name>
<protein>
    <recommendedName>
        <fullName evidence="3">DUF4939 domain-containing protein</fullName>
    </recommendedName>
</protein>
<gene>
    <name evidence="1" type="ORF">O181_117086</name>
</gene>
<evidence type="ECO:0000313" key="2">
    <source>
        <dbReference type="Proteomes" id="UP000765509"/>
    </source>
</evidence>
<sequence length="111" mass="12904">MKAPDFFYGTQPLKVRSLFQSCQLIFYNDQEIFSGDRKKFLYATSFLIGRAEKFIEPYLSNLANQDPNYLLNNWALFKSPPFNLFGDPNEVRKSEAELDGLRMEEGVYVSL</sequence>
<keyword evidence="2" id="KW-1185">Reference proteome</keyword>
<dbReference type="AlphaFoldDB" id="A0A9Q3PXM5"/>
<dbReference type="Proteomes" id="UP000765509">
    <property type="component" value="Unassembled WGS sequence"/>
</dbReference>
<evidence type="ECO:0000313" key="1">
    <source>
        <dbReference type="EMBL" id="MBW0577371.1"/>
    </source>
</evidence>
<comment type="caution">
    <text evidence="1">The sequence shown here is derived from an EMBL/GenBank/DDBJ whole genome shotgun (WGS) entry which is preliminary data.</text>
</comment>